<sequence length="129" mass="14346">MMKKYEAIGIIETKYFAVAMEMLDQVSKTAAIEFLSSQNQLGGKLVSIMIGGSISDVTLAIETAKRVNESKQDSPLKNAVVITNPHEEILRFVVPQPKQIVKKRAAKPSITKTTKKTEEKPLEEENNNE</sequence>
<keyword evidence="7" id="KW-1185">Reference proteome</keyword>
<evidence type="ECO:0000256" key="1">
    <source>
        <dbReference type="ARBA" id="ARBA00024322"/>
    </source>
</evidence>
<dbReference type="SUPFAM" id="SSF143414">
    <property type="entry name" value="CcmK-like"/>
    <property type="match status" value="1"/>
</dbReference>
<accession>A0ABV8WWR4</accession>
<comment type="similarity">
    <text evidence="3">Belongs to the bacterial microcompartments protein family.</text>
</comment>
<evidence type="ECO:0000256" key="2">
    <source>
        <dbReference type="ARBA" id="ARBA00024446"/>
    </source>
</evidence>
<name>A0ABV8WWR4_9BACI</name>
<keyword evidence="2" id="KW-1283">Bacterial microcompartment</keyword>
<dbReference type="InterPro" id="IPR050575">
    <property type="entry name" value="BMC_shell"/>
</dbReference>
<evidence type="ECO:0000313" key="7">
    <source>
        <dbReference type="Proteomes" id="UP001595882"/>
    </source>
</evidence>
<evidence type="ECO:0000256" key="3">
    <source>
        <dbReference type="PROSITE-ProRule" id="PRU01278"/>
    </source>
</evidence>
<dbReference type="PROSITE" id="PS51930">
    <property type="entry name" value="BMC_2"/>
    <property type="match status" value="1"/>
</dbReference>
<comment type="subcellular location">
    <subcellularLocation>
        <location evidence="1">Bacterial microcompartment</location>
    </subcellularLocation>
</comment>
<dbReference type="InterPro" id="IPR044872">
    <property type="entry name" value="CcmK/CsoS1_BMC"/>
</dbReference>
<dbReference type="InterPro" id="IPR000249">
    <property type="entry name" value="BMC_dom"/>
</dbReference>
<proteinExistence type="inferred from homology"/>
<dbReference type="CDD" id="cd06169">
    <property type="entry name" value="BMC"/>
    <property type="match status" value="1"/>
</dbReference>
<dbReference type="Gene3D" id="3.30.70.1710">
    <property type="match status" value="1"/>
</dbReference>
<dbReference type="PANTHER" id="PTHR33941">
    <property type="entry name" value="PROPANEDIOL UTILIZATION PROTEIN PDUA"/>
    <property type="match status" value="1"/>
</dbReference>
<evidence type="ECO:0000313" key="6">
    <source>
        <dbReference type="EMBL" id="MFC4403498.1"/>
    </source>
</evidence>
<organism evidence="6 7">
    <name type="scientific">Gracilibacillus xinjiangensis</name>
    <dbReference type="NCBI Taxonomy" id="1193282"/>
    <lineage>
        <taxon>Bacteria</taxon>
        <taxon>Bacillati</taxon>
        <taxon>Bacillota</taxon>
        <taxon>Bacilli</taxon>
        <taxon>Bacillales</taxon>
        <taxon>Bacillaceae</taxon>
        <taxon>Gracilibacillus</taxon>
    </lineage>
</organism>
<feature type="region of interest" description="Disordered" evidence="4">
    <location>
        <begin position="100"/>
        <end position="129"/>
    </location>
</feature>
<dbReference type="PANTHER" id="PTHR33941:SF11">
    <property type="entry name" value="BACTERIAL MICROCOMPARTMENT SHELL PROTEIN PDUJ"/>
    <property type="match status" value="1"/>
</dbReference>
<protein>
    <submittedName>
        <fullName evidence="6">BMC domain-containing protein</fullName>
    </submittedName>
</protein>
<reference evidence="7" key="1">
    <citation type="journal article" date="2019" name="Int. J. Syst. Evol. Microbiol.">
        <title>The Global Catalogue of Microorganisms (GCM) 10K type strain sequencing project: providing services to taxonomists for standard genome sequencing and annotation.</title>
        <authorList>
            <consortium name="The Broad Institute Genomics Platform"/>
            <consortium name="The Broad Institute Genome Sequencing Center for Infectious Disease"/>
            <person name="Wu L."/>
            <person name="Ma J."/>
        </authorList>
    </citation>
    <scope>NUCLEOTIDE SEQUENCE [LARGE SCALE GENOMIC DNA]</scope>
    <source>
        <strain evidence="7">CCUG 37865</strain>
    </source>
</reference>
<dbReference type="InterPro" id="IPR037233">
    <property type="entry name" value="CcmK-like_sf"/>
</dbReference>
<evidence type="ECO:0000256" key="4">
    <source>
        <dbReference type="SAM" id="MobiDB-lite"/>
    </source>
</evidence>
<dbReference type="SMART" id="SM00877">
    <property type="entry name" value="BMC"/>
    <property type="match status" value="1"/>
</dbReference>
<evidence type="ECO:0000259" key="5">
    <source>
        <dbReference type="PROSITE" id="PS51930"/>
    </source>
</evidence>
<dbReference type="Proteomes" id="UP001595882">
    <property type="component" value="Unassembled WGS sequence"/>
</dbReference>
<gene>
    <name evidence="6" type="ORF">ACFOY7_10445</name>
</gene>
<feature type="domain" description="BMC" evidence="5">
    <location>
        <begin position="7"/>
        <end position="94"/>
    </location>
</feature>
<comment type="caution">
    <text evidence="6">The sequence shown here is derived from an EMBL/GenBank/DDBJ whole genome shotgun (WGS) entry which is preliminary data.</text>
</comment>
<dbReference type="EMBL" id="JBHSDT010000004">
    <property type="protein sequence ID" value="MFC4403498.1"/>
    <property type="molecule type" value="Genomic_DNA"/>
</dbReference>
<dbReference type="RefSeq" id="WP_390251988.1">
    <property type="nucleotide sequence ID" value="NZ_JBHSDT010000004.1"/>
</dbReference>
<dbReference type="Pfam" id="PF00936">
    <property type="entry name" value="BMC"/>
    <property type="match status" value="1"/>
</dbReference>